<proteinExistence type="predicted"/>
<protein>
    <submittedName>
        <fullName evidence="1">Uncharacterized protein</fullName>
    </submittedName>
</protein>
<gene>
    <name evidence="1" type="ORF">QFC24_003438</name>
</gene>
<comment type="caution">
    <text evidence="1">The sequence shown here is derived from an EMBL/GenBank/DDBJ whole genome shotgun (WGS) entry which is preliminary data.</text>
</comment>
<accession>A0ACC2XI89</accession>
<dbReference type="EMBL" id="JASBWV010000011">
    <property type="protein sequence ID" value="KAJ9123667.1"/>
    <property type="molecule type" value="Genomic_DNA"/>
</dbReference>
<evidence type="ECO:0000313" key="2">
    <source>
        <dbReference type="Proteomes" id="UP001234202"/>
    </source>
</evidence>
<reference evidence="1" key="1">
    <citation type="submission" date="2023-04" db="EMBL/GenBank/DDBJ databases">
        <title>Draft Genome sequencing of Naganishia species isolated from polar environments using Oxford Nanopore Technology.</title>
        <authorList>
            <person name="Leo P."/>
            <person name="Venkateswaran K."/>
        </authorList>
    </citation>
    <scope>NUCLEOTIDE SEQUENCE</scope>
    <source>
        <strain evidence="1">DBVPG 5303</strain>
    </source>
</reference>
<keyword evidence="2" id="KW-1185">Reference proteome</keyword>
<dbReference type="Proteomes" id="UP001234202">
    <property type="component" value="Unassembled WGS sequence"/>
</dbReference>
<name>A0ACC2XI89_9TREE</name>
<sequence length="444" mass="45887">MASSAIPAPSSCRPVKTESGGSGSSSVFDLDGYNMSVLPPAVLKNEEAAEAWGLTKLKPLECCNGCGDPAPMHVDENSPYLDSTHADLPPPPPVASESGTSSCCMSGDSAATSAPTFAASETATEYYSPGVAAHTSVEGHTSRPRFDTGYSSTSSVSQADTEIIDICSLEQTVSGSPTTKSCCKVEPPAAPLLPSPPPVTEVAVPASAPLPAPTPLVKPRPIAHAMSSLSRSSSVNKHAAGTSHTPKPILPRPTSAASSSTHNVSVIQTKNGAKHQLVLPTSSRTMHVEKSLQRRASGRKVGTHSSGGHGHKSGTATPLNLLGNISPLAGPDGVPLATTQHGNTPLVLEQQQDGPFNNHAFEPLPAVLARSDQSDDLGSLSAAEASEDDGIWDLIDDGERWILPSAPPPDDLLAGFDIPEGSWMEDGLAATEVAKEEVVERIHP</sequence>
<organism evidence="1 2">
    <name type="scientific">Naganishia onofrii</name>
    <dbReference type="NCBI Taxonomy" id="1851511"/>
    <lineage>
        <taxon>Eukaryota</taxon>
        <taxon>Fungi</taxon>
        <taxon>Dikarya</taxon>
        <taxon>Basidiomycota</taxon>
        <taxon>Agaricomycotina</taxon>
        <taxon>Tremellomycetes</taxon>
        <taxon>Filobasidiales</taxon>
        <taxon>Filobasidiaceae</taxon>
        <taxon>Naganishia</taxon>
    </lineage>
</organism>
<evidence type="ECO:0000313" key="1">
    <source>
        <dbReference type="EMBL" id="KAJ9123667.1"/>
    </source>
</evidence>